<dbReference type="Pfam" id="PF00126">
    <property type="entry name" value="HTH_1"/>
    <property type="match status" value="1"/>
</dbReference>
<dbReference type="PANTHER" id="PTHR30126">
    <property type="entry name" value="HTH-TYPE TRANSCRIPTIONAL REGULATOR"/>
    <property type="match status" value="1"/>
</dbReference>
<dbReference type="Pfam" id="PF03466">
    <property type="entry name" value="LysR_substrate"/>
    <property type="match status" value="1"/>
</dbReference>
<dbReference type="InterPro" id="IPR036390">
    <property type="entry name" value="WH_DNA-bd_sf"/>
</dbReference>
<dbReference type="SUPFAM" id="SSF46785">
    <property type="entry name" value="Winged helix' DNA-binding domain"/>
    <property type="match status" value="1"/>
</dbReference>
<proteinExistence type="inferred from homology"/>
<dbReference type="InterPro" id="IPR005119">
    <property type="entry name" value="LysR_subst-bd"/>
</dbReference>
<dbReference type="InterPro" id="IPR000847">
    <property type="entry name" value="LysR_HTH_N"/>
</dbReference>
<dbReference type="Proteomes" id="UP000480684">
    <property type="component" value="Unassembled WGS sequence"/>
</dbReference>
<gene>
    <name evidence="6" type="ORF">G4223_19205</name>
</gene>
<keyword evidence="4" id="KW-0804">Transcription</keyword>
<dbReference type="InterPro" id="IPR036388">
    <property type="entry name" value="WH-like_DNA-bd_sf"/>
</dbReference>
<dbReference type="GO" id="GO:0003700">
    <property type="term" value="F:DNA-binding transcription factor activity"/>
    <property type="evidence" value="ECO:0007669"/>
    <property type="project" value="InterPro"/>
</dbReference>
<dbReference type="GO" id="GO:0000976">
    <property type="term" value="F:transcription cis-regulatory region binding"/>
    <property type="evidence" value="ECO:0007669"/>
    <property type="project" value="TreeGrafter"/>
</dbReference>
<evidence type="ECO:0000313" key="7">
    <source>
        <dbReference type="Proteomes" id="UP000480684"/>
    </source>
</evidence>
<dbReference type="RefSeq" id="WP_163683086.1">
    <property type="nucleotide sequence ID" value="NZ_JAAIYP010000047.1"/>
</dbReference>
<dbReference type="PROSITE" id="PS50931">
    <property type="entry name" value="HTH_LYSR"/>
    <property type="match status" value="1"/>
</dbReference>
<evidence type="ECO:0000313" key="6">
    <source>
        <dbReference type="EMBL" id="NFV82243.1"/>
    </source>
</evidence>
<comment type="similarity">
    <text evidence="1">Belongs to the LysR transcriptional regulatory family.</text>
</comment>
<feature type="domain" description="HTH lysR-type" evidence="5">
    <location>
        <begin position="1"/>
        <end position="58"/>
    </location>
</feature>
<keyword evidence="3" id="KW-0238">DNA-binding</keyword>
<evidence type="ECO:0000256" key="3">
    <source>
        <dbReference type="ARBA" id="ARBA00023125"/>
    </source>
</evidence>
<dbReference type="EMBL" id="JAAIYP010000047">
    <property type="protein sequence ID" value="NFV82243.1"/>
    <property type="molecule type" value="Genomic_DNA"/>
</dbReference>
<dbReference type="SUPFAM" id="SSF53850">
    <property type="entry name" value="Periplasmic binding protein-like II"/>
    <property type="match status" value="1"/>
</dbReference>
<dbReference type="AlphaFoldDB" id="A0A7C9QWC3"/>
<keyword evidence="2" id="KW-0805">Transcription regulation</keyword>
<evidence type="ECO:0000256" key="4">
    <source>
        <dbReference type="ARBA" id="ARBA00023163"/>
    </source>
</evidence>
<keyword evidence="7" id="KW-1185">Reference proteome</keyword>
<comment type="caution">
    <text evidence="6">The sequence shown here is derived from an EMBL/GenBank/DDBJ whole genome shotgun (WGS) entry which is preliminary data.</text>
</comment>
<evidence type="ECO:0000259" key="5">
    <source>
        <dbReference type="PROSITE" id="PS50931"/>
    </source>
</evidence>
<evidence type="ECO:0000256" key="1">
    <source>
        <dbReference type="ARBA" id="ARBA00009437"/>
    </source>
</evidence>
<dbReference type="FunFam" id="1.10.10.10:FF:000001">
    <property type="entry name" value="LysR family transcriptional regulator"/>
    <property type="match status" value="1"/>
</dbReference>
<dbReference type="Gene3D" id="3.40.190.290">
    <property type="match status" value="1"/>
</dbReference>
<dbReference type="Gene3D" id="1.10.10.10">
    <property type="entry name" value="Winged helix-like DNA-binding domain superfamily/Winged helix DNA-binding domain"/>
    <property type="match status" value="1"/>
</dbReference>
<name>A0A7C9QWC3_9PROT</name>
<reference evidence="6 7" key="1">
    <citation type="submission" date="2020-02" db="EMBL/GenBank/DDBJ databases">
        <authorList>
            <person name="Dziuba M."/>
            <person name="Kuznetsov B."/>
            <person name="Mardanov A."/>
            <person name="Ravin N."/>
            <person name="Grouzdev D."/>
        </authorList>
    </citation>
    <scope>NUCLEOTIDE SEQUENCE [LARGE SCALE GENOMIC DNA]</scope>
    <source>
        <strain evidence="6 7">SpK</strain>
    </source>
</reference>
<organism evidence="6 7">
    <name type="scientific">Magnetospirillum aberrantis SpK</name>
    <dbReference type="NCBI Taxonomy" id="908842"/>
    <lineage>
        <taxon>Bacteria</taxon>
        <taxon>Pseudomonadati</taxon>
        <taxon>Pseudomonadota</taxon>
        <taxon>Alphaproteobacteria</taxon>
        <taxon>Rhodospirillales</taxon>
        <taxon>Rhodospirillaceae</taxon>
        <taxon>Magnetospirillum</taxon>
    </lineage>
</organism>
<dbReference type="PRINTS" id="PR00039">
    <property type="entry name" value="HTHLYSR"/>
</dbReference>
<sequence>MTLDQLRIFVTAARLGHVTRAGAALNLTQSAVSAAIAALENRHGTRLFQRVGRGIQLTAEGELFLSEAEAVLERAEAAERALTELSGLKRGALRLYASQTIAAHWLPPILHRFHLRHPGIALDVHQGNTAEVAAAVAACRADMGFVEGTVDNPALVAEPVATDEMVLVVGAHHPWAGSGRPDPTLLAQFDWVLRERGSGTRQEMEAALAGLGVGREALRVALELPSNEAVCSAVAVGAGATVISRLAAAPRVALGDLAILGAALSVRAFCALRPGDRRKGRAEEALLALIREG</sequence>
<accession>A0A7C9QWC3</accession>
<protein>
    <submittedName>
        <fullName evidence="6">LysR family transcriptional regulator</fullName>
    </submittedName>
</protein>
<dbReference type="PANTHER" id="PTHR30126:SF39">
    <property type="entry name" value="HTH-TYPE TRANSCRIPTIONAL REGULATOR CYSL"/>
    <property type="match status" value="1"/>
</dbReference>
<evidence type="ECO:0000256" key="2">
    <source>
        <dbReference type="ARBA" id="ARBA00023015"/>
    </source>
</evidence>